<keyword evidence="4" id="KW-0132">Cell division</keyword>
<dbReference type="PANTHER" id="PTHR34981:SF1">
    <property type="entry name" value="CELL DIVISION PROTEIN ZAPA"/>
    <property type="match status" value="1"/>
</dbReference>
<evidence type="ECO:0000313" key="11">
    <source>
        <dbReference type="EMBL" id="AQS54912.1"/>
    </source>
</evidence>
<dbReference type="PANTHER" id="PTHR34981">
    <property type="entry name" value="CELL DIVISION PROTEIN ZAPA"/>
    <property type="match status" value="1"/>
</dbReference>
<keyword evidence="5" id="KW-0717">Septation</keyword>
<dbReference type="GO" id="GO:0000917">
    <property type="term" value="P:division septum assembly"/>
    <property type="evidence" value="ECO:0007669"/>
    <property type="project" value="UniProtKB-KW"/>
</dbReference>
<proteinExistence type="predicted"/>
<dbReference type="GO" id="GO:0000921">
    <property type="term" value="P:septin ring assembly"/>
    <property type="evidence" value="ECO:0007669"/>
    <property type="project" value="TreeGrafter"/>
</dbReference>
<evidence type="ECO:0000256" key="4">
    <source>
        <dbReference type="ARBA" id="ARBA00022618"/>
    </source>
</evidence>
<evidence type="ECO:0000256" key="9">
    <source>
        <dbReference type="ARBA" id="ARBA00033158"/>
    </source>
</evidence>
<gene>
    <name evidence="11" type="ORF">B0W44_03125</name>
</gene>
<keyword evidence="3" id="KW-0963">Cytoplasm</keyword>
<evidence type="ECO:0000256" key="2">
    <source>
        <dbReference type="ARBA" id="ARBA00015195"/>
    </source>
</evidence>
<evidence type="ECO:0000313" key="12">
    <source>
        <dbReference type="Proteomes" id="UP000188603"/>
    </source>
</evidence>
<evidence type="ECO:0000256" key="5">
    <source>
        <dbReference type="ARBA" id="ARBA00023210"/>
    </source>
</evidence>
<feature type="coiled-coil region" evidence="10">
    <location>
        <begin position="74"/>
        <end position="101"/>
    </location>
</feature>
<keyword evidence="12" id="KW-1185">Reference proteome</keyword>
<reference evidence="11 12" key="1">
    <citation type="journal article" date="2015" name="Int. J. Syst. Evol. Microbiol.">
        <title>Novibacillus thermophilus gen. nov., sp. nov., a Gram-staining-negative and moderately thermophilic member of the family Thermoactinomycetaceae.</title>
        <authorList>
            <person name="Yang G."/>
            <person name="Chen J."/>
            <person name="Zhou S."/>
        </authorList>
    </citation>
    <scope>NUCLEOTIDE SEQUENCE [LARGE SCALE GENOMIC DNA]</scope>
    <source>
        <strain evidence="11 12">SG-1</strain>
    </source>
</reference>
<evidence type="ECO:0000256" key="10">
    <source>
        <dbReference type="SAM" id="Coils"/>
    </source>
</evidence>
<dbReference type="InterPro" id="IPR007838">
    <property type="entry name" value="Cell_div_ZapA-like"/>
</dbReference>
<comment type="subcellular location">
    <subcellularLocation>
        <location evidence="1">Cytoplasm</location>
    </subcellularLocation>
</comment>
<dbReference type="GO" id="GO:0032153">
    <property type="term" value="C:cell division site"/>
    <property type="evidence" value="ECO:0007669"/>
    <property type="project" value="TreeGrafter"/>
</dbReference>
<dbReference type="OrthoDB" id="9808604at2"/>
<evidence type="ECO:0000256" key="6">
    <source>
        <dbReference type="ARBA" id="ARBA00023306"/>
    </source>
</evidence>
<dbReference type="STRING" id="1471761.B0W44_03125"/>
<dbReference type="AlphaFoldDB" id="A0A1U9K4F0"/>
<comment type="subunit">
    <text evidence="8">Homodimer. Interacts with FtsZ.</text>
</comment>
<dbReference type="NCBIfam" id="NF010724">
    <property type="entry name" value="PRK14126.1"/>
    <property type="match status" value="1"/>
</dbReference>
<evidence type="ECO:0000256" key="8">
    <source>
        <dbReference type="ARBA" id="ARBA00026068"/>
    </source>
</evidence>
<dbReference type="Gene3D" id="6.10.250.790">
    <property type="match status" value="1"/>
</dbReference>
<dbReference type="GO" id="GO:0043093">
    <property type="term" value="P:FtsZ-dependent cytokinesis"/>
    <property type="evidence" value="ECO:0007669"/>
    <property type="project" value="TreeGrafter"/>
</dbReference>
<accession>A0A1U9K4F0</accession>
<keyword evidence="10" id="KW-0175">Coiled coil</keyword>
<organism evidence="11 12">
    <name type="scientific">Novibacillus thermophilus</name>
    <dbReference type="NCBI Taxonomy" id="1471761"/>
    <lineage>
        <taxon>Bacteria</taxon>
        <taxon>Bacillati</taxon>
        <taxon>Bacillota</taxon>
        <taxon>Bacilli</taxon>
        <taxon>Bacillales</taxon>
        <taxon>Thermoactinomycetaceae</taxon>
        <taxon>Novibacillus</taxon>
    </lineage>
</organism>
<dbReference type="InterPro" id="IPR053712">
    <property type="entry name" value="Bac_CellDiv_Activator"/>
</dbReference>
<protein>
    <recommendedName>
        <fullName evidence="2">Cell division protein ZapA</fullName>
    </recommendedName>
    <alternativeName>
        <fullName evidence="9">Z ring-associated protein ZapA</fullName>
    </alternativeName>
</protein>
<evidence type="ECO:0000256" key="3">
    <source>
        <dbReference type="ARBA" id="ARBA00022490"/>
    </source>
</evidence>
<dbReference type="EMBL" id="CP019699">
    <property type="protein sequence ID" value="AQS54912.1"/>
    <property type="molecule type" value="Genomic_DNA"/>
</dbReference>
<evidence type="ECO:0000256" key="1">
    <source>
        <dbReference type="ARBA" id="ARBA00004496"/>
    </source>
</evidence>
<dbReference type="KEGG" id="ntr:B0W44_03125"/>
<evidence type="ECO:0000256" key="7">
    <source>
        <dbReference type="ARBA" id="ARBA00024910"/>
    </source>
</evidence>
<dbReference type="GO" id="GO:0030428">
    <property type="term" value="C:cell septum"/>
    <property type="evidence" value="ECO:0007669"/>
    <property type="project" value="TreeGrafter"/>
</dbReference>
<keyword evidence="6" id="KW-0131">Cell cycle</keyword>
<dbReference type="Pfam" id="PF05164">
    <property type="entry name" value="ZapA"/>
    <property type="match status" value="1"/>
</dbReference>
<dbReference type="GO" id="GO:0005829">
    <property type="term" value="C:cytosol"/>
    <property type="evidence" value="ECO:0007669"/>
    <property type="project" value="TreeGrafter"/>
</dbReference>
<name>A0A1U9K4F0_9BACL</name>
<sequence>MKSSLCSVAGNGGAVVSEEKNRLTVSIYGKNYTIVGDESPEYMRTLAGYVDEVMHRVGQGNTRLDTSKLAILTALNIANDYFRLRQKYEELENKLKNGKNRS</sequence>
<dbReference type="SUPFAM" id="SSF102829">
    <property type="entry name" value="Cell division protein ZapA-like"/>
    <property type="match status" value="1"/>
</dbReference>
<dbReference type="Proteomes" id="UP000188603">
    <property type="component" value="Chromosome"/>
</dbReference>
<comment type="function">
    <text evidence="7">Activator of cell division through the inhibition of FtsZ GTPase activity, therefore promoting FtsZ assembly into bundles of protofilaments necessary for the formation of the division Z ring. It is recruited early at mid-cell but it is not essential for cell division.</text>
</comment>
<dbReference type="InterPro" id="IPR036192">
    <property type="entry name" value="Cell_div_ZapA-like_sf"/>
</dbReference>